<reference evidence="3" key="1">
    <citation type="submission" date="2016-10" db="EMBL/GenBank/DDBJ databases">
        <authorList>
            <person name="Varghese N."/>
            <person name="Submissions S."/>
        </authorList>
    </citation>
    <scope>NUCLEOTIDE SEQUENCE [LARGE SCALE GENOMIC DNA]</scope>
    <source>
        <strain evidence="3">IBRC-M 10760</strain>
    </source>
</reference>
<organism evidence="2 3">
    <name type="scientific">Halorientalis regularis</name>
    <dbReference type="NCBI Taxonomy" id="660518"/>
    <lineage>
        <taxon>Archaea</taxon>
        <taxon>Methanobacteriati</taxon>
        <taxon>Methanobacteriota</taxon>
        <taxon>Stenosarchaea group</taxon>
        <taxon>Halobacteria</taxon>
        <taxon>Halobacteriales</taxon>
        <taxon>Haloarculaceae</taxon>
        <taxon>Halorientalis</taxon>
    </lineage>
</organism>
<evidence type="ECO:0000313" key="2">
    <source>
        <dbReference type="EMBL" id="SDE91959.1"/>
    </source>
</evidence>
<feature type="compositionally biased region" description="Low complexity" evidence="1">
    <location>
        <begin position="42"/>
        <end position="60"/>
    </location>
</feature>
<gene>
    <name evidence="2" type="ORF">SAMN05216218_102197</name>
</gene>
<dbReference type="PROSITE" id="PS51257">
    <property type="entry name" value="PROKAR_LIPOPROTEIN"/>
    <property type="match status" value="1"/>
</dbReference>
<dbReference type="Proteomes" id="UP000199076">
    <property type="component" value="Unassembled WGS sequence"/>
</dbReference>
<dbReference type="AlphaFoldDB" id="A0A1G7GVK1"/>
<feature type="region of interest" description="Disordered" evidence="1">
    <location>
        <begin position="1"/>
        <end position="79"/>
    </location>
</feature>
<protein>
    <recommendedName>
        <fullName evidence="4">DUF3829 domain-containing protein</fullName>
    </recommendedName>
</protein>
<sequence>MRRRTLLATVGAGLAAGCSESIPLLDGTEAPANTDSTPQDGESPSESPPTETAEATATDAEPTEEPTETETPNRAERRGAEVIGTARGHLGDAYDAYVAFAGASRDSGGSQPTLLDVTVATEVTFSHVTGPVGKARSTLEELPRRASGEQIEASRRLRGVATFLDQGIRCQDDLRGAYEEFDYVLGRIYADSTGRVPNALGRIRTTRSAAAGHLDTIERETAVEDTDAFDRLTASAYEAKVDQLQRAVSAFEVLPDALANVKRGLDAFRSATQDYRNERYLSAEQTFPTAQKELRSASDTLGTLDAPEPMTDDITDLAVVTDALALAAVDLETAASAGSRGERQNRETALADARAHLRASDVAVARLEIVQRLLEE</sequence>
<name>A0A1G7GVK1_9EURY</name>
<proteinExistence type="predicted"/>
<feature type="compositionally biased region" description="Polar residues" evidence="1">
    <location>
        <begin position="31"/>
        <end position="40"/>
    </location>
</feature>
<evidence type="ECO:0008006" key="4">
    <source>
        <dbReference type="Google" id="ProtNLM"/>
    </source>
</evidence>
<keyword evidence="3" id="KW-1185">Reference proteome</keyword>
<evidence type="ECO:0000256" key="1">
    <source>
        <dbReference type="SAM" id="MobiDB-lite"/>
    </source>
</evidence>
<dbReference type="STRING" id="660518.SAMN05216218_102197"/>
<dbReference type="RefSeq" id="WP_092688049.1">
    <property type="nucleotide sequence ID" value="NZ_FNBK01000002.1"/>
</dbReference>
<dbReference type="OrthoDB" id="241326at2157"/>
<dbReference type="EMBL" id="FNBK01000002">
    <property type="protein sequence ID" value="SDE91959.1"/>
    <property type="molecule type" value="Genomic_DNA"/>
</dbReference>
<feature type="compositionally biased region" description="Low complexity" evidence="1">
    <location>
        <begin position="1"/>
        <end position="17"/>
    </location>
</feature>
<accession>A0A1G7GVK1</accession>
<evidence type="ECO:0000313" key="3">
    <source>
        <dbReference type="Proteomes" id="UP000199076"/>
    </source>
</evidence>